<dbReference type="Gene3D" id="1.20.245.10">
    <property type="entry name" value="Lipoxygenase-1, Domain 5"/>
    <property type="match status" value="1"/>
</dbReference>
<accession>A0A160TM33</accession>
<protein>
    <submittedName>
        <fullName evidence="7">Arachidonate 15-lipoxygenase</fullName>
        <ecNumber evidence="7">1.13.11.33</ecNumber>
    </submittedName>
</protein>
<dbReference type="InterPro" id="IPR036226">
    <property type="entry name" value="LipOase_C_sf"/>
</dbReference>
<name>A0A160TM33_9ZZZZ</name>
<evidence type="ECO:0000256" key="3">
    <source>
        <dbReference type="ARBA" id="ARBA00023002"/>
    </source>
</evidence>
<feature type="domain" description="Lipoxygenase" evidence="6">
    <location>
        <begin position="199"/>
        <end position="648"/>
    </location>
</feature>
<proteinExistence type="predicted"/>
<organism evidence="7">
    <name type="scientific">hydrothermal vent metagenome</name>
    <dbReference type="NCBI Taxonomy" id="652676"/>
    <lineage>
        <taxon>unclassified sequences</taxon>
        <taxon>metagenomes</taxon>
        <taxon>ecological metagenomes</taxon>
    </lineage>
</organism>
<comment type="cofactor">
    <cofactor evidence="1">
        <name>Fe cation</name>
        <dbReference type="ChEBI" id="CHEBI:24875"/>
    </cofactor>
</comment>
<dbReference type="AlphaFoldDB" id="A0A160TM33"/>
<dbReference type="InterPro" id="IPR000907">
    <property type="entry name" value="LipOase"/>
</dbReference>
<dbReference type="PRINTS" id="PR00087">
    <property type="entry name" value="LIPOXYGENASE"/>
</dbReference>
<dbReference type="InterPro" id="IPR020833">
    <property type="entry name" value="LipOase_Fe_BS"/>
</dbReference>
<dbReference type="Gene3D" id="3.10.450.60">
    <property type="match status" value="1"/>
</dbReference>
<dbReference type="PROSITE" id="PS00711">
    <property type="entry name" value="LIPOXYGENASE_1"/>
    <property type="match status" value="1"/>
</dbReference>
<evidence type="ECO:0000256" key="4">
    <source>
        <dbReference type="ARBA" id="ARBA00023004"/>
    </source>
</evidence>
<dbReference type="GO" id="GO:0050473">
    <property type="term" value="F:arachidonate 15-lipoxygenase activity"/>
    <property type="evidence" value="ECO:0007669"/>
    <property type="project" value="UniProtKB-EC"/>
</dbReference>
<dbReference type="InterPro" id="IPR013819">
    <property type="entry name" value="LipOase_C"/>
</dbReference>
<dbReference type="SUPFAM" id="SSF48484">
    <property type="entry name" value="Lipoxigenase"/>
    <property type="match status" value="1"/>
</dbReference>
<dbReference type="GO" id="GO:0034440">
    <property type="term" value="P:lipid oxidation"/>
    <property type="evidence" value="ECO:0007669"/>
    <property type="project" value="InterPro"/>
</dbReference>
<evidence type="ECO:0000256" key="5">
    <source>
        <dbReference type="SAM" id="MobiDB-lite"/>
    </source>
</evidence>
<dbReference type="GO" id="GO:0046872">
    <property type="term" value="F:metal ion binding"/>
    <property type="evidence" value="ECO:0007669"/>
    <property type="project" value="UniProtKB-KW"/>
</dbReference>
<dbReference type="EC" id="1.13.11.33" evidence="7"/>
<evidence type="ECO:0000259" key="6">
    <source>
        <dbReference type="PROSITE" id="PS51393"/>
    </source>
</evidence>
<dbReference type="PROSITE" id="PS51393">
    <property type="entry name" value="LIPOXYGENASE_3"/>
    <property type="match status" value="1"/>
</dbReference>
<gene>
    <name evidence="7" type="ORF">MGWOODY_Smn274</name>
</gene>
<dbReference type="PANTHER" id="PTHR11771">
    <property type="entry name" value="LIPOXYGENASE"/>
    <property type="match status" value="1"/>
</dbReference>
<reference evidence="7" key="1">
    <citation type="submission" date="2015-10" db="EMBL/GenBank/DDBJ databases">
        <authorList>
            <person name="Gilbert D.G."/>
        </authorList>
    </citation>
    <scope>NUCLEOTIDE SEQUENCE</scope>
</reference>
<feature type="region of interest" description="Disordered" evidence="5">
    <location>
        <begin position="1"/>
        <end position="20"/>
    </location>
</feature>
<evidence type="ECO:0000256" key="2">
    <source>
        <dbReference type="ARBA" id="ARBA00022723"/>
    </source>
</evidence>
<dbReference type="Pfam" id="PF00305">
    <property type="entry name" value="Lipoxygenase"/>
    <property type="match status" value="1"/>
</dbReference>
<keyword evidence="2" id="KW-0479">Metal-binding</keyword>
<dbReference type="EMBL" id="CZQE01000353">
    <property type="protein sequence ID" value="CUS46275.1"/>
    <property type="molecule type" value="Genomic_DNA"/>
</dbReference>
<sequence>MTRAATHPSLPQNDTPAQRAAREAQIAAACTSYVWTTEVPTLPGVPLAATVPSNDEPTIPWFLILIAVGLKIARNVIAVKLAGLGQGAFDTAPEDLADALSRCDAIEASATHIAQHHTVQTGSSFLARSAADAAIAVEYVEHDAHLSLLKSYAGDLRDIAALGGNERLGIDGTTAASLDAYRALFDTIPVPGFAYIFEEDDQFARLRVAGPNAMLLRGISALPANFPVTAKQYEAAIGLGDTLEKALAEGRVYLSDYAELAVLVPGVWNGLAKYVWQPLALFAVPPGGSALKPVAIQCGQDSEEHPIFTPTVVAADSWGWEIAKTVVQVADGNYHELFVHLARTHLVMEACAVATHRELAAVHPLWALLVPHFEGSLFINNQAATSLIAANGPIDHIFGGTITSSQLAAASDRLAFDFYGKMLHRDLVARNVADTAALPDYPYRDDALLVWQAIHEWTTQYIDIYYANDAAVTGDTELAAWVATLASDGKLKGFKPIVTRAQLAEVCTMILFTASAQHAAVNFPQKDIMAFAPAVTGAGWTAAPMGQTGHDKAEWLGYLPPVSLALEQLNVLYLLGSVHYRALGDYRSNDFPYLEWFRDPAIIGAEGPLARFQASLRAVDARIVARNAERQYPYPYLQPSLIPTSVNI</sequence>
<evidence type="ECO:0000313" key="7">
    <source>
        <dbReference type="EMBL" id="CUS46275.1"/>
    </source>
</evidence>
<evidence type="ECO:0000256" key="1">
    <source>
        <dbReference type="ARBA" id="ARBA00001962"/>
    </source>
</evidence>
<keyword evidence="3 7" id="KW-0560">Oxidoreductase</keyword>
<keyword evidence="4" id="KW-0408">Iron</keyword>